<proteinExistence type="inferred from homology"/>
<dbReference type="PANTHER" id="PTHR11409">
    <property type="entry name" value="ADENOSINE DEAMINASE"/>
    <property type="match status" value="1"/>
</dbReference>
<evidence type="ECO:0000256" key="8">
    <source>
        <dbReference type="ARBA" id="ARBA00022801"/>
    </source>
</evidence>
<dbReference type="InParanoid" id="A0A0H2RG55"/>
<dbReference type="EC" id="3.5.4.4" evidence="4"/>
<evidence type="ECO:0000256" key="7">
    <source>
        <dbReference type="ARBA" id="ARBA00022729"/>
    </source>
</evidence>
<dbReference type="InterPro" id="IPR032466">
    <property type="entry name" value="Metal_Hydrolase"/>
</dbReference>
<dbReference type="PANTHER" id="PTHR11409:SF39">
    <property type="entry name" value="ADENOSINE DEAMINASE 2"/>
    <property type="match status" value="1"/>
</dbReference>
<evidence type="ECO:0000256" key="1">
    <source>
        <dbReference type="ARBA" id="ARBA00001947"/>
    </source>
</evidence>
<dbReference type="GO" id="GO:0005615">
    <property type="term" value="C:extracellular space"/>
    <property type="evidence" value="ECO:0007669"/>
    <property type="project" value="InterPro"/>
</dbReference>
<dbReference type="GO" id="GO:0046872">
    <property type="term" value="F:metal ion binding"/>
    <property type="evidence" value="ECO:0007669"/>
    <property type="project" value="UniProtKB-KW"/>
</dbReference>
<dbReference type="Gene3D" id="3.20.20.140">
    <property type="entry name" value="Metal-dependent hydrolases"/>
    <property type="match status" value="1"/>
</dbReference>
<dbReference type="AlphaFoldDB" id="A0A0H2RG55"/>
<protein>
    <recommendedName>
        <fullName evidence="4">adenosine deaminase</fullName>
        <ecNumber evidence="4">3.5.4.4</ecNumber>
    </recommendedName>
</protein>
<evidence type="ECO:0000256" key="9">
    <source>
        <dbReference type="ARBA" id="ARBA00047764"/>
    </source>
</evidence>
<dbReference type="InterPro" id="IPR006331">
    <property type="entry name" value="ADGF"/>
</dbReference>
<dbReference type="GO" id="GO:0046103">
    <property type="term" value="P:inosine biosynthetic process"/>
    <property type="evidence" value="ECO:0007669"/>
    <property type="project" value="TreeGrafter"/>
</dbReference>
<dbReference type="GO" id="GO:0006154">
    <property type="term" value="P:adenosine catabolic process"/>
    <property type="evidence" value="ECO:0007669"/>
    <property type="project" value="InterPro"/>
</dbReference>
<reference evidence="11 12" key="1">
    <citation type="submission" date="2015-04" db="EMBL/GenBank/DDBJ databases">
        <title>Complete genome sequence of Schizopora paradoxa KUC8140, a cosmopolitan wood degrader in East Asia.</title>
        <authorList>
            <consortium name="DOE Joint Genome Institute"/>
            <person name="Min B."/>
            <person name="Park H."/>
            <person name="Jang Y."/>
            <person name="Kim J.-J."/>
            <person name="Kim K.H."/>
            <person name="Pangilinan J."/>
            <person name="Lipzen A."/>
            <person name="Riley R."/>
            <person name="Grigoriev I.V."/>
            <person name="Spatafora J.W."/>
            <person name="Choi I.-G."/>
        </authorList>
    </citation>
    <scope>NUCLEOTIDE SEQUENCE [LARGE SCALE GENOMIC DNA]</scope>
    <source>
        <strain evidence="11 12">KUC8140</strain>
    </source>
</reference>
<dbReference type="GO" id="GO:0004000">
    <property type="term" value="F:adenosine deaminase activity"/>
    <property type="evidence" value="ECO:0007669"/>
    <property type="project" value="InterPro"/>
</dbReference>
<dbReference type="STRING" id="27342.A0A0H2RG55"/>
<dbReference type="NCBIfam" id="TIGR01431">
    <property type="entry name" value="adm_rel"/>
    <property type="match status" value="1"/>
</dbReference>
<accession>A0A0H2RG55</accession>
<evidence type="ECO:0000256" key="2">
    <source>
        <dbReference type="ARBA" id="ARBA00004613"/>
    </source>
</evidence>
<comment type="similarity">
    <text evidence="3">Belongs to the metallo-dependent hydrolases superfamily. Adenosine and AMP deaminases family. ADGF subfamily.</text>
</comment>
<keyword evidence="5" id="KW-0964">Secreted</keyword>
<evidence type="ECO:0000256" key="3">
    <source>
        <dbReference type="ARBA" id="ARBA00006083"/>
    </source>
</evidence>
<dbReference type="InterPro" id="IPR001365">
    <property type="entry name" value="A_deaminase_dom"/>
</dbReference>
<sequence>MASNDLEVYLTARTALITEERSIRRDFKELAKATEDELHADQIVRAIKLEEAKSIWAVDHPDTPNVFPGMAYLSARNLITKTKIFQIISKMPKGALLHSHLDAMVNASVMLKYALEEPALHIQVAAPLTKASLFSTLPAFRGLRPSEYSDAPSLTSSSYIPGTWVHIKRARDSFSTDLGGPEGFDAWVIGALTINPREAYETHNTVAKIWKKFQSTFDVVEGFTNFFPLKKKYIKDFLLSSIEDGISFVETRFTFFSEYLIDANGEDSVSHAEIFRTFGEIVQEVKDEMARQRRSDAFIGARIIYTTLRFVTCDELDWYLEDCIKLKQEFPDLVAGFDLVGSENDLKPIIYYIEPLLRFRSRVEELGLDLPFIFHAGETYGDGSEADNNLYDAILLGTKRIGHGFSLVKHPKLIEMCKEKGIALEVCPISNEILRLTSSVCTHPLASLINQGVPVALCSDDPSVFGNMGLSFDFFQVLMGSDINGLLTLRMLARQSLEHSTLADEEKAKAIVSWEKQWANFVKSITDGRIFEV</sequence>
<evidence type="ECO:0000256" key="4">
    <source>
        <dbReference type="ARBA" id="ARBA00012784"/>
    </source>
</evidence>
<dbReference type="SUPFAM" id="SSF51556">
    <property type="entry name" value="Metallo-dependent hydrolases"/>
    <property type="match status" value="1"/>
</dbReference>
<keyword evidence="6" id="KW-0479">Metal-binding</keyword>
<organism evidence="11 12">
    <name type="scientific">Schizopora paradoxa</name>
    <dbReference type="NCBI Taxonomy" id="27342"/>
    <lineage>
        <taxon>Eukaryota</taxon>
        <taxon>Fungi</taxon>
        <taxon>Dikarya</taxon>
        <taxon>Basidiomycota</taxon>
        <taxon>Agaricomycotina</taxon>
        <taxon>Agaricomycetes</taxon>
        <taxon>Hymenochaetales</taxon>
        <taxon>Schizoporaceae</taxon>
        <taxon>Schizopora</taxon>
    </lineage>
</organism>
<name>A0A0H2RG55_9AGAM</name>
<comment type="cofactor">
    <cofactor evidence="1">
        <name>Zn(2+)</name>
        <dbReference type="ChEBI" id="CHEBI:29105"/>
    </cofactor>
</comment>
<evidence type="ECO:0000259" key="10">
    <source>
        <dbReference type="Pfam" id="PF00962"/>
    </source>
</evidence>
<evidence type="ECO:0000256" key="6">
    <source>
        <dbReference type="ARBA" id="ARBA00022723"/>
    </source>
</evidence>
<keyword evidence="7" id="KW-0732">Signal</keyword>
<dbReference type="InterPro" id="IPR006330">
    <property type="entry name" value="Ado/ade_deaminase"/>
</dbReference>
<dbReference type="OrthoDB" id="7202371at2759"/>
<evidence type="ECO:0000313" key="12">
    <source>
        <dbReference type="Proteomes" id="UP000053477"/>
    </source>
</evidence>
<feature type="domain" description="Adenosine deaminase" evidence="10">
    <location>
        <begin position="207"/>
        <end position="509"/>
    </location>
</feature>
<dbReference type="Proteomes" id="UP000053477">
    <property type="component" value="Unassembled WGS sequence"/>
</dbReference>
<comment type="catalytic activity">
    <reaction evidence="9">
        <text>adenosine + H2O + H(+) = inosine + NH4(+)</text>
        <dbReference type="Rhea" id="RHEA:24408"/>
        <dbReference type="ChEBI" id="CHEBI:15377"/>
        <dbReference type="ChEBI" id="CHEBI:15378"/>
        <dbReference type="ChEBI" id="CHEBI:16335"/>
        <dbReference type="ChEBI" id="CHEBI:17596"/>
        <dbReference type="ChEBI" id="CHEBI:28938"/>
        <dbReference type="EC" id="3.5.4.4"/>
    </reaction>
</comment>
<keyword evidence="8" id="KW-0378">Hydrolase</keyword>
<keyword evidence="12" id="KW-1185">Reference proteome</keyword>
<evidence type="ECO:0000313" key="11">
    <source>
        <dbReference type="EMBL" id="KLO10537.1"/>
    </source>
</evidence>
<comment type="subcellular location">
    <subcellularLocation>
        <location evidence="2">Secreted</location>
    </subcellularLocation>
</comment>
<dbReference type="EMBL" id="KQ086023">
    <property type="protein sequence ID" value="KLO10537.1"/>
    <property type="molecule type" value="Genomic_DNA"/>
</dbReference>
<dbReference type="FunFam" id="3.20.20.140:FF:000017">
    <property type="entry name" value="Adenosine deaminase 2"/>
    <property type="match status" value="1"/>
</dbReference>
<dbReference type="Pfam" id="PF00962">
    <property type="entry name" value="A_deaminase"/>
    <property type="match status" value="1"/>
</dbReference>
<gene>
    <name evidence="11" type="ORF">SCHPADRAFT_922025</name>
</gene>
<evidence type="ECO:0000256" key="5">
    <source>
        <dbReference type="ARBA" id="ARBA00022525"/>
    </source>
</evidence>